<evidence type="ECO:0000256" key="1">
    <source>
        <dbReference type="SAM" id="SignalP"/>
    </source>
</evidence>
<comment type="caution">
    <text evidence="2">The sequence shown here is derived from an EMBL/GenBank/DDBJ whole genome shotgun (WGS) entry which is preliminary data.</text>
</comment>
<protein>
    <submittedName>
        <fullName evidence="2">Uncharacterized protein</fullName>
    </submittedName>
</protein>
<keyword evidence="1" id="KW-0732">Signal</keyword>
<evidence type="ECO:0000313" key="2">
    <source>
        <dbReference type="EMBL" id="CAI8000709.1"/>
    </source>
</evidence>
<dbReference type="AlphaFoldDB" id="A0AA35R2K5"/>
<proteinExistence type="predicted"/>
<gene>
    <name evidence="2" type="ORF">GBAR_LOCUS3013</name>
</gene>
<name>A0AA35R2K5_GEOBA</name>
<reference evidence="2" key="1">
    <citation type="submission" date="2023-03" db="EMBL/GenBank/DDBJ databases">
        <authorList>
            <person name="Steffen K."/>
            <person name="Cardenas P."/>
        </authorList>
    </citation>
    <scope>NUCLEOTIDE SEQUENCE</scope>
</reference>
<organism evidence="2 3">
    <name type="scientific">Geodia barretti</name>
    <name type="common">Barrett's horny sponge</name>
    <dbReference type="NCBI Taxonomy" id="519541"/>
    <lineage>
        <taxon>Eukaryota</taxon>
        <taxon>Metazoa</taxon>
        <taxon>Porifera</taxon>
        <taxon>Demospongiae</taxon>
        <taxon>Heteroscleromorpha</taxon>
        <taxon>Tetractinellida</taxon>
        <taxon>Astrophorina</taxon>
        <taxon>Geodiidae</taxon>
        <taxon>Geodia</taxon>
    </lineage>
</organism>
<feature type="chain" id="PRO_5041392115" evidence="1">
    <location>
        <begin position="22"/>
        <end position="284"/>
    </location>
</feature>
<sequence length="284" mass="31898">MEVQLAILLFCFLFGQQHVLGENDTLKFECTGCILPDTRADYYCPEITDLFYFRCRIYNSTSLVWTLLHYNIPLVTSTSVDNVIRKGSDVTVLVERIVPDNEGITANFSSHLWIDFKELPQNVRSINVTCGNTTTSSRKELLALGAVHSPTNINTTADILDPSKTPKECFVYYEWHHPNPDKVLYYKTEIFLNSVKSIHKMNIPQEIQNATCLLGTDALSKDDHYLVVITTVDRCNQRASNSKRIDTTLCSEPQDQCSGSGHQGISMHEGLLFSAVLLLAIGTV</sequence>
<dbReference type="Proteomes" id="UP001174909">
    <property type="component" value="Unassembled WGS sequence"/>
</dbReference>
<feature type="signal peptide" evidence="1">
    <location>
        <begin position="1"/>
        <end position="21"/>
    </location>
</feature>
<evidence type="ECO:0000313" key="3">
    <source>
        <dbReference type="Proteomes" id="UP001174909"/>
    </source>
</evidence>
<accession>A0AA35R2K5</accession>
<dbReference type="EMBL" id="CASHTH010000415">
    <property type="protein sequence ID" value="CAI8000709.1"/>
    <property type="molecule type" value="Genomic_DNA"/>
</dbReference>
<keyword evidence="3" id="KW-1185">Reference proteome</keyword>